<dbReference type="AlphaFoldDB" id="A0A9R1UW85"/>
<sequence>MLLSRLLMAGPFLTKSPMGGCPTSHSASNGIPSKVGPSSSGAYGLYLPGWNLTPNSLLSEKSPTSEWCHHAFPSATSSRRGSGTSRRSCTSSMNATLCYLERRLLLRLRWRLWTGRSTTYLSKSKIWQRRRLD</sequence>
<organism evidence="1 2">
    <name type="scientific">Lactuca sativa</name>
    <name type="common">Garden lettuce</name>
    <dbReference type="NCBI Taxonomy" id="4236"/>
    <lineage>
        <taxon>Eukaryota</taxon>
        <taxon>Viridiplantae</taxon>
        <taxon>Streptophyta</taxon>
        <taxon>Embryophyta</taxon>
        <taxon>Tracheophyta</taxon>
        <taxon>Spermatophyta</taxon>
        <taxon>Magnoliopsida</taxon>
        <taxon>eudicotyledons</taxon>
        <taxon>Gunneridae</taxon>
        <taxon>Pentapetalae</taxon>
        <taxon>asterids</taxon>
        <taxon>campanulids</taxon>
        <taxon>Asterales</taxon>
        <taxon>Asteraceae</taxon>
        <taxon>Cichorioideae</taxon>
        <taxon>Cichorieae</taxon>
        <taxon>Lactucinae</taxon>
        <taxon>Lactuca</taxon>
    </lineage>
</organism>
<protein>
    <submittedName>
        <fullName evidence="1">Uncharacterized protein</fullName>
    </submittedName>
</protein>
<evidence type="ECO:0000313" key="1">
    <source>
        <dbReference type="EMBL" id="KAJ0194653.1"/>
    </source>
</evidence>
<accession>A0A9R1UW85</accession>
<dbReference type="EMBL" id="NBSK02000007">
    <property type="protein sequence ID" value="KAJ0194653.1"/>
    <property type="molecule type" value="Genomic_DNA"/>
</dbReference>
<evidence type="ECO:0000313" key="2">
    <source>
        <dbReference type="Proteomes" id="UP000235145"/>
    </source>
</evidence>
<keyword evidence="2" id="KW-1185">Reference proteome</keyword>
<dbReference type="Proteomes" id="UP000235145">
    <property type="component" value="Unassembled WGS sequence"/>
</dbReference>
<name>A0A9R1UW85_LACSA</name>
<reference evidence="1 2" key="1">
    <citation type="journal article" date="2017" name="Nat. Commun.">
        <title>Genome assembly with in vitro proximity ligation data and whole-genome triplication in lettuce.</title>
        <authorList>
            <person name="Reyes-Chin-Wo S."/>
            <person name="Wang Z."/>
            <person name="Yang X."/>
            <person name="Kozik A."/>
            <person name="Arikit S."/>
            <person name="Song C."/>
            <person name="Xia L."/>
            <person name="Froenicke L."/>
            <person name="Lavelle D.O."/>
            <person name="Truco M.J."/>
            <person name="Xia R."/>
            <person name="Zhu S."/>
            <person name="Xu C."/>
            <person name="Xu H."/>
            <person name="Xu X."/>
            <person name="Cox K."/>
            <person name="Korf I."/>
            <person name="Meyers B.C."/>
            <person name="Michelmore R.W."/>
        </authorList>
    </citation>
    <scope>NUCLEOTIDE SEQUENCE [LARGE SCALE GENOMIC DNA]</scope>
    <source>
        <strain evidence="2">cv. Salinas</strain>
        <tissue evidence="1">Seedlings</tissue>
    </source>
</reference>
<proteinExistence type="predicted"/>
<gene>
    <name evidence="1" type="ORF">LSAT_V11C700364690</name>
</gene>
<comment type="caution">
    <text evidence="1">The sequence shown here is derived from an EMBL/GenBank/DDBJ whole genome shotgun (WGS) entry which is preliminary data.</text>
</comment>